<keyword evidence="2 5" id="KW-0479">Metal-binding</keyword>
<dbReference type="Proteomes" id="UP000275078">
    <property type="component" value="Unassembled WGS sequence"/>
</dbReference>
<dbReference type="STRING" id="1160509.A0A3N4IL58"/>
<gene>
    <name evidence="6" type="ORF">BJ508DRAFT_368466</name>
</gene>
<dbReference type="OrthoDB" id="407010at2759"/>
<evidence type="ECO:0000313" key="7">
    <source>
        <dbReference type="Proteomes" id="UP000275078"/>
    </source>
</evidence>
<evidence type="ECO:0000256" key="1">
    <source>
        <dbReference type="ARBA" id="ARBA00006787"/>
    </source>
</evidence>
<accession>A0A3N4IL58</accession>
<feature type="binding site" evidence="5">
    <location>
        <position position="218"/>
    </location>
    <ligand>
        <name>Fe cation</name>
        <dbReference type="ChEBI" id="CHEBI:24875"/>
        <note>catalytic</note>
    </ligand>
</feature>
<dbReference type="GO" id="GO:0016121">
    <property type="term" value="P:carotene catabolic process"/>
    <property type="evidence" value="ECO:0007669"/>
    <property type="project" value="TreeGrafter"/>
</dbReference>
<evidence type="ECO:0000256" key="3">
    <source>
        <dbReference type="ARBA" id="ARBA00023002"/>
    </source>
</evidence>
<dbReference type="AlphaFoldDB" id="A0A3N4IL58"/>
<dbReference type="InterPro" id="IPR004294">
    <property type="entry name" value="Carotenoid_Oase"/>
</dbReference>
<dbReference type="GO" id="GO:0010436">
    <property type="term" value="F:carotenoid dioxygenase activity"/>
    <property type="evidence" value="ECO:0007669"/>
    <property type="project" value="TreeGrafter"/>
</dbReference>
<comment type="cofactor">
    <cofactor evidence="5">
        <name>Fe(2+)</name>
        <dbReference type="ChEBI" id="CHEBI:29033"/>
    </cofactor>
    <text evidence="5">Binds 1 Fe(2+) ion per subunit.</text>
</comment>
<feature type="binding site" evidence="5">
    <location>
        <position position="520"/>
    </location>
    <ligand>
        <name>Fe cation</name>
        <dbReference type="ChEBI" id="CHEBI:24875"/>
        <note>catalytic</note>
    </ligand>
</feature>
<keyword evidence="4 5" id="KW-0408">Iron</keyword>
<evidence type="ECO:0000256" key="5">
    <source>
        <dbReference type="PIRSR" id="PIRSR604294-1"/>
    </source>
</evidence>
<dbReference type="EMBL" id="ML119649">
    <property type="protein sequence ID" value="RPA86396.1"/>
    <property type="molecule type" value="Genomic_DNA"/>
</dbReference>
<keyword evidence="3" id="KW-0560">Oxidoreductase</keyword>
<feature type="binding site" evidence="5">
    <location>
        <position position="268"/>
    </location>
    <ligand>
        <name>Fe cation</name>
        <dbReference type="ChEBI" id="CHEBI:24875"/>
        <note>catalytic</note>
    </ligand>
</feature>
<dbReference type="Pfam" id="PF03055">
    <property type="entry name" value="RPE65"/>
    <property type="match status" value="1"/>
</dbReference>
<feature type="binding site" evidence="5">
    <location>
        <position position="339"/>
    </location>
    <ligand>
        <name>Fe cation</name>
        <dbReference type="ChEBI" id="CHEBI:24875"/>
        <note>catalytic</note>
    </ligand>
</feature>
<sequence>MVWPGATPGAGHVRVDKLLEQAFDYVQDVTTPKGLTVVGAIPEYVRGTFFRIGPGGYRTKCNNGKTYHVDHLFDGFSQIHRFEILGSSEVKYTSRHTCDSLLENIRRNGSLTGTYTFGQGKDPCQSYFRKVVSTFLPLISKKPLHQDPKPPINAGVTISKDYPGLPNLAKGESAMSNLYLKTDTHFLQGLDPATLEPVGVAYQHMLHPSLVGSMSSAHARSCPTTGDIYNFNLEFGSIPKYRIFCTSATTGKTDILATISDAKPAYIHSFWITEHYVVLCIFGSHFALGGSKMLYTHNVLDAIDPTDPSVKNRFYVIDRTDRRRGILSTYESEAFFAFHSVNAWEEDGDDVVLEIPIYKDNSILKQFYYRRLLGLESRGQDLEEVHLRFTRWRLKNVAVKELDIPTEDTMELPTINTDYITRPHRYTYGISTDFPFKIVGSLVKFDSLTKTSKKWRSEGCLPGEPVFVGDPDGEKEDDGVLLTCVLDMENAQSYLLILDARNLVEICRILVGGVVNVGFHGMWDDQAKGRIISY</sequence>
<organism evidence="6 7">
    <name type="scientific">Ascobolus immersus RN42</name>
    <dbReference type="NCBI Taxonomy" id="1160509"/>
    <lineage>
        <taxon>Eukaryota</taxon>
        <taxon>Fungi</taxon>
        <taxon>Dikarya</taxon>
        <taxon>Ascomycota</taxon>
        <taxon>Pezizomycotina</taxon>
        <taxon>Pezizomycetes</taxon>
        <taxon>Pezizales</taxon>
        <taxon>Ascobolaceae</taxon>
        <taxon>Ascobolus</taxon>
    </lineage>
</organism>
<evidence type="ECO:0000256" key="4">
    <source>
        <dbReference type="ARBA" id="ARBA00023004"/>
    </source>
</evidence>
<reference evidence="6 7" key="1">
    <citation type="journal article" date="2018" name="Nat. Ecol. Evol.">
        <title>Pezizomycetes genomes reveal the molecular basis of ectomycorrhizal truffle lifestyle.</title>
        <authorList>
            <person name="Murat C."/>
            <person name="Payen T."/>
            <person name="Noel B."/>
            <person name="Kuo A."/>
            <person name="Morin E."/>
            <person name="Chen J."/>
            <person name="Kohler A."/>
            <person name="Krizsan K."/>
            <person name="Balestrini R."/>
            <person name="Da Silva C."/>
            <person name="Montanini B."/>
            <person name="Hainaut M."/>
            <person name="Levati E."/>
            <person name="Barry K.W."/>
            <person name="Belfiori B."/>
            <person name="Cichocki N."/>
            <person name="Clum A."/>
            <person name="Dockter R.B."/>
            <person name="Fauchery L."/>
            <person name="Guy J."/>
            <person name="Iotti M."/>
            <person name="Le Tacon F."/>
            <person name="Lindquist E.A."/>
            <person name="Lipzen A."/>
            <person name="Malagnac F."/>
            <person name="Mello A."/>
            <person name="Molinier V."/>
            <person name="Miyauchi S."/>
            <person name="Poulain J."/>
            <person name="Riccioni C."/>
            <person name="Rubini A."/>
            <person name="Sitrit Y."/>
            <person name="Splivallo R."/>
            <person name="Traeger S."/>
            <person name="Wang M."/>
            <person name="Zifcakova L."/>
            <person name="Wipf D."/>
            <person name="Zambonelli A."/>
            <person name="Paolocci F."/>
            <person name="Nowrousian M."/>
            <person name="Ottonello S."/>
            <person name="Baldrian P."/>
            <person name="Spatafora J.W."/>
            <person name="Henrissat B."/>
            <person name="Nagy L.G."/>
            <person name="Aury J.M."/>
            <person name="Wincker P."/>
            <person name="Grigoriev I.V."/>
            <person name="Bonfante P."/>
            <person name="Martin F.M."/>
        </authorList>
    </citation>
    <scope>NUCLEOTIDE SEQUENCE [LARGE SCALE GENOMIC DNA]</scope>
    <source>
        <strain evidence="6 7">RN42</strain>
    </source>
</reference>
<dbReference type="PANTHER" id="PTHR10543:SF24">
    <property type="entry name" value="CAROTENOID ISOMEROOXYGENASE"/>
    <property type="match status" value="1"/>
</dbReference>
<dbReference type="PANTHER" id="PTHR10543">
    <property type="entry name" value="BETA-CAROTENE DIOXYGENASE"/>
    <property type="match status" value="1"/>
</dbReference>
<comment type="similarity">
    <text evidence="1">Belongs to the carotenoid oxygenase family.</text>
</comment>
<dbReference type="GO" id="GO:0046872">
    <property type="term" value="F:metal ion binding"/>
    <property type="evidence" value="ECO:0007669"/>
    <property type="project" value="UniProtKB-KW"/>
</dbReference>
<protein>
    <submittedName>
        <fullName evidence="6">Carotenoid oxygenase</fullName>
    </submittedName>
</protein>
<name>A0A3N4IL58_ASCIM</name>
<evidence type="ECO:0000313" key="6">
    <source>
        <dbReference type="EMBL" id="RPA86396.1"/>
    </source>
</evidence>
<keyword evidence="7" id="KW-1185">Reference proteome</keyword>
<proteinExistence type="inferred from homology"/>
<evidence type="ECO:0000256" key="2">
    <source>
        <dbReference type="ARBA" id="ARBA00022723"/>
    </source>
</evidence>